<evidence type="ECO:0000256" key="1">
    <source>
        <dbReference type="ARBA" id="ARBA00004395"/>
    </source>
</evidence>
<dbReference type="Proteomes" id="UP001061958">
    <property type="component" value="Unassembled WGS sequence"/>
</dbReference>
<evidence type="ECO:0000256" key="8">
    <source>
        <dbReference type="ARBA" id="ARBA00031347"/>
    </source>
</evidence>
<organism evidence="9 10">
    <name type="scientific">Galdieria partita</name>
    <dbReference type="NCBI Taxonomy" id="83374"/>
    <lineage>
        <taxon>Eukaryota</taxon>
        <taxon>Rhodophyta</taxon>
        <taxon>Bangiophyceae</taxon>
        <taxon>Galdieriales</taxon>
        <taxon>Galdieriaceae</taxon>
        <taxon>Galdieria</taxon>
    </lineage>
</organism>
<comment type="similarity">
    <text evidence="2">Belongs to the COG8 family.</text>
</comment>
<evidence type="ECO:0000256" key="6">
    <source>
        <dbReference type="ARBA" id="ARBA00023034"/>
    </source>
</evidence>
<dbReference type="InterPro" id="IPR007255">
    <property type="entry name" value="COG8"/>
</dbReference>
<keyword evidence="10" id="KW-1185">Reference proteome</keyword>
<dbReference type="GO" id="GO:0017119">
    <property type="term" value="C:Golgi transport complex"/>
    <property type="evidence" value="ECO:0007669"/>
    <property type="project" value="InterPro"/>
</dbReference>
<dbReference type="Pfam" id="PF04124">
    <property type="entry name" value="Dor1"/>
    <property type="match status" value="1"/>
</dbReference>
<dbReference type="GO" id="GO:0000139">
    <property type="term" value="C:Golgi membrane"/>
    <property type="evidence" value="ECO:0007669"/>
    <property type="project" value="UniProtKB-SubCell"/>
</dbReference>
<proteinExistence type="inferred from homology"/>
<accession>A0A9C7PQT5</accession>
<evidence type="ECO:0000256" key="2">
    <source>
        <dbReference type="ARBA" id="ARBA00006419"/>
    </source>
</evidence>
<evidence type="ECO:0000256" key="5">
    <source>
        <dbReference type="ARBA" id="ARBA00022927"/>
    </source>
</evidence>
<evidence type="ECO:0000256" key="7">
    <source>
        <dbReference type="ARBA" id="ARBA00023136"/>
    </source>
</evidence>
<dbReference type="SUPFAM" id="SSF74788">
    <property type="entry name" value="Cullin repeat-like"/>
    <property type="match status" value="1"/>
</dbReference>
<keyword evidence="6" id="KW-0333">Golgi apparatus</keyword>
<reference evidence="9" key="2">
    <citation type="submission" date="2022-01" db="EMBL/GenBank/DDBJ databases">
        <authorList>
            <person name="Hirooka S."/>
            <person name="Miyagishima S.Y."/>
        </authorList>
    </citation>
    <scope>NUCLEOTIDE SEQUENCE</scope>
    <source>
        <strain evidence="9">NBRC 102759</strain>
    </source>
</reference>
<comment type="caution">
    <text evidence="9">The sequence shown here is derived from an EMBL/GenBank/DDBJ whole genome shotgun (WGS) entry which is preliminary data.</text>
</comment>
<dbReference type="PANTHER" id="PTHR21311">
    <property type="entry name" value="CONSERVED OLIGOMERIC GOLGI COMPLEX COMPONENT 8"/>
    <property type="match status" value="1"/>
</dbReference>
<evidence type="ECO:0000313" key="9">
    <source>
        <dbReference type="EMBL" id="GJQ08312.1"/>
    </source>
</evidence>
<evidence type="ECO:0000313" key="10">
    <source>
        <dbReference type="Proteomes" id="UP001061958"/>
    </source>
</evidence>
<keyword evidence="5" id="KW-0653">Protein transport</keyword>
<dbReference type="OrthoDB" id="1661054at2759"/>
<evidence type="ECO:0000256" key="3">
    <source>
        <dbReference type="ARBA" id="ARBA00020983"/>
    </source>
</evidence>
<gene>
    <name evidence="9" type="ORF">GpartN1_g103.t1</name>
</gene>
<reference evidence="9" key="1">
    <citation type="journal article" date="2022" name="Proc. Natl. Acad. Sci. U.S.A.">
        <title>Life cycle and functional genomics of the unicellular red alga Galdieria for elucidating algal and plant evolution and industrial use.</title>
        <authorList>
            <person name="Hirooka S."/>
            <person name="Itabashi T."/>
            <person name="Ichinose T.M."/>
            <person name="Onuma R."/>
            <person name="Fujiwara T."/>
            <person name="Yamashita S."/>
            <person name="Jong L.W."/>
            <person name="Tomita R."/>
            <person name="Iwane A.H."/>
            <person name="Miyagishima S.Y."/>
        </authorList>
    </citation>
    <scope>NUCLEOTIDE SEQUENCE</scope>
    <source>
        <strain evidence="9">NBRC 102759</strain>
    </source>
</reference>
<protein>
    <recommendedName>
        <fullName evidence="3">Conserved oligomeric Golgi complex subunit 8</fullName>
    </recommendedName>
    <alternativeName>
        <fullName evidence="8">Component of oligomeric Golgi complex 8</fullName>
    </alternativeName>
</protein>
<name>A0A9C7PQT5_9RHOD</name>
<dbReference type="InterPro" id="IPR016159">
    <property type="entry name" value="Cullin_repeat-like_dom_sf"/>
</dbReference>
<keyword evidence="4" id="KW-0813">Transport</keyword>
<dbReference type="GO" id="GO:0015031">
    <property type="term" value="P:protein transport"/>
    <property type="evidence" value="ECO:0007669"/>
    <property type="project" value="UniProtKB-KW"/>
</dbReference>
<dbReference type="PANTHER" id="PTHR21311:SF0">
    <property type="entry name" value="CONSERVED OLIGOMERIC GOLGI COMPLEX SUBUNIT 8"/>
    <property type="match status" value="1"/>
</dbReference>
<sequence length="517" mass="58996">MALEDGTDFDRGGLDDLESLKREANELGLFTFLEKVFSSSRKQVCEDISDVEKEVDQLGGQLQDIVLRNYRDLLQNYEQSVSSSSTLRSLQDVLAEVSERLPLLIDQSIEALNSLNLSRLERESHSEDSWDAFNVNELVELPTLIVSLIRAGEIEASVELIEHSRRLNLLISDSRILDDVCKRAKDMRLLVVSYILQRLRSKSSLNECLRLITLLRRTTSLDEVILRVLFLCCRSHWMLSYLKGFCNPKSQSLFAQFNDEFRIHMLEVTTQYHAIFTGIGSRDAIYDDFINLWISFYLQVTKRHLCIITDGATLSSLIQQANYCGQLLSRIGADFRLLLCIPFEEASVLLFSKYLQEALLAFETMLESFQWYPSTSTPKLTESTSQQNVSRISLPYQLLEFPPLSVLFNGILSAFNEIRQVVFNAQRTTYAKLLQNTFYEAAAVIKDFGGTGGSLLPHSQREHFGKLCEYFREYLIPTSIECLQLCLQARVNVETDSIGSVLELQVSNSEDENVKEL</sequence>
<dbReference type="EMBL" id="BQMJ01000001">
    <property type="protein sequence ID" value="GJQ08312.1"/>
    <property type="molecule type" value="Genomic_DNA"/>
</dbReference>
<keyword evidence="7" id="KW-0472">Membrane</keyword>
<evidence type="ECO:0000256" key="4">
    <source>
        <dbReference type="ARBA" id="ARBA00022448"/>
    </source>
</evidence>
<dbReference type="GO" id="GO:0006891">
    <property type="term" value="P:intra-Golgi vesicle-mediated transport"/>
    <property type="evidence" value="ECO:0007669"/>
    <property type="project" value="TreeGrafter"/>
</dbReference>
<dbReference type="AlphaFoldDB" id="A0A9C7PQT5"/>
<comment type="subcellular location">
    <subcellularLocation>
        <location evidence="1">Golgi apparatus membrane</location>
        <topology evidence="1">Peripheral membrane protein</topology>
    </subcellularLocation>
</comment>